<comment type="caution">
    <text evidence="1">The sequence shown here is derived from an EMBL/GenBank/DDBJ whole genome shotgun (WGS) entry which is preliminary data.</text>
</comment>
<dbReference type="EMBL" id="JBHMAF010000180">
    <property type="protein sequence ID" value="MFB9760947.1"/>
    <property type="molecule type" value="Genomic_DNA"/>
</dbReference>
<dbReference type="InterPro" id="IPR051612">
    <property type="entry name" value="Teichoic_Acid_Biosynth"/>
</dbReference>
<organism evidence="1 2">
    <name type="scientific">Ectobacillus funiculus</name>
    <dbReference type="NCBI Taxonomy" id="137993"/>
    <lineage>
        <taxon>Bacteria</taxon>
        <taxon>Bacillati</taxon>
        <taxon>Bacillota</taxon>
        <taxon>Bacilli</taxon>
        <taxon>Bacillales</taxon>
        <taxon>Bacillaceae</taxon>
        <taxon>Ectobacillus</taxon>
    </lineage>
</organism>
<sequence>MQKNIGKKLAFDRIMWDGTSLQLTFSKNFSYNEDLCKLLIQNRNGNKRKLLEYKCKEYPESYKFIIPTKQMEELEKGRWDFFVELASGKTASQKRIGLYDVPVTSEPLRYLNPINNNGKYSFIPYLTEKNGLSIHCGNLLQLEDKSYDVVQFPRKVKRIEETATKVMFSFKEPLSGDAKDMQLIMKSGDDVCLVPMRLDSKREGLVVDKKELKPLRKKQKWNVYLQVIKGNILERYELNIQAKTKNQIAFAIKKQGEEPQRISRQTIKGNMLAENLRIQNEYIVFDVAPKELKYAHKIEFYLKKRKAKDKIILDVKRSLHKGKEQIKMPLSQLQNEIVATGRWDLSVELHHEHVKEVRRIGHYNVTYKAEADKHVGYVKLHEEIGVAPYLTADNEFSFYFCTEEQYVNAKYPANAGILDLSMNKAGLLQFTAGVTVKETNDFAVDHVVLRLRNDKSKVFHIPCTEESLKDGYSRKIKAEFNLSEVELEQFYWDFFICVTLKNKEKRLIRLRNDKYSIRLKLKHQMLKYSITNQDGYMAYPYTTANDCLSITYRQTGEFESLKYKVNEYTAYFLYNLLFWYFNWKPIWLIHEKYSETAQDNSFYFFKHCYENYYDKKVYYVIKKGSADEQNLIPYKNRVVYFMSIKHLLLLLASRLIVASETKGHGYAWRVSNGVIRDFVDQKKYVFLQHGVLGLKRVDNTFKVNSSNGAELFVVSSDFEKKIVEDYFGYKKENIIVTGLSRWDVVQDRSQEMPRKEIFLMPTWRNWLEEVEEEQFVQSDYYREYNGVLQSEKFLRVLKENNVVLNFYVHPKFMPYVSNFTSSNEHINVIQFGEEKINDLLMRSSLLITDYSSVAWEMYYQKKPILFFHFDLEQYVENQGSYMDLKQELFGDVSYSASELVDKLSMYIENGFQEKEEFSAIRHDYFKYVDHNNSARIYREIIKREDELTQPDSLLVRMKKNYLIRSLWRKSKEIPLVHRISRRILMVLE</sequence>
<dbReference type="Gene3D" id="3.40.50.12580">
    <property type="match status" value="1"/>
</dbReference>
<dbReference type="InterPro" id="IPR007554">
    <property type="entry name" value="Glycerophosphate_synth"/>
</dbReference>
<name>A0ABV5WJZ2_9BACI</name>
<dbReference type="SUPFAM" id="SSF53756">
    <property type="entry name" value="UDP-Glycosyltransferase/glycogen phosphorylase"/>
    <property type="match status" value="1"/>
</dbReference>
<gene>
    <name evidence="1" type="ORF">ACFFMS_21980</name>
</gene>
<evidence type="ECO:0000313" key="2">
    <source>
        <dbReference type="Proteomes" id="UP001589609"/>
    </source>
</evidence>
<dbReference type="PANTHER" id="PTHR37316:SF3">
    <property type="entry name" value="TEICHOIC ACID GLYCEROL-PHOSPHATE TRANSFERASE"/>
    <property type="match status" value="1"/>
</dbReference>
<dbReference type="PANTHER" id="PTHR37316">
    <property type="entry name" value="TEICHOIC ACID GLYCEROL-PHOSPHATE PRIMASE"/>
    <property type="match status" value="1"/>
</dbReference>
<protein>
    <submittedName>
        <fullName evidence="1">CDP-glycerol glycerophosphotransferase family protein</fullName>
    </submittedName>
</protein>
<dbReference type="RefSeq" id="WP_379951220.1">
    <property type="nucleotide sequence ID" value="NZ_JBHMAF010000180.1"/>
</dbReference>
<dbReference type="InterPro" id="IPR043148">
    <property type="entry name" value="TagF_C"/>
</dbReference>
<accession>A0ABV5WJZ2</accession>
<dbReference type="Pfam" id="PF04464">
    <property type="entry name" value="Glyphos_transf"/>
    <property type="match status" value="1"/>
</dbReference>
<keyword evidence="2" id="KW-1185">Reference proteome</keyword>
<dbReference type="Proteomes" id="UP001589609">
    <property type="component" value="Unassembled WGS sequence"/>
</dbReference>
<evidence type="ECO:0000313" key="1">
    <source>
        <dbReference type="EMBL" id="MFB9760947.1"/>
    </source>
</evidence>
<proteinExistence type="predicted"/>
<reference evidence="1 2" key="1">
    <citation type="submission" date="2024-09" db="EMBL/GenBank/DDBJ databases">
        <authorList>
            <person name="Sun Q."/>
            <person name="Mori K."/>
        </authorList>
    </citation>
    <scope>NUCLEOTIDE SEQUENCE [LARGE SCALE GENOMIC DNA]</scope>
    <source>
        <strain evidence="1 2">JCM 11201</strain>
    </source>
</reference>